<feature type="compositionally biased region" description="Basic and acidic residues" evidence="1">
    <location>
        <begin position="1"/>
        <end position="22"/>
    </location>
</feature>
<protein>
    <submittedName>
        <fullName evidence="2">Uncharacterized protein</fullName>
    </submittedName>
</protein>
<evidence type="ECO:0000256" key="1">
    <source>
        <dbReference type="SAM" id="MobiDB-lite"/>
    </source>
</evidence>
<dbReference type="Proteomes" id="UP001454036">
    <property type="component" value="Unassembled WGS sequence"/>
</dbReference>
<accession>A0AAV3PWB4</accession>
<feature type="region of interest" description="Disordered" evidence="1">
    <location>
        <begin position="1"/>
        <end position="65"/>
    </location>
</feature>
<evidence type="ECO:0000313" key="2">
    <source>
        <dbReference type="EMBL" id="GAA0154986.1"/>
    </source>
</evidence>
<comment type="caution">
    <text evidence="2">The sequence shown here is derived from an EMBL/GenBank/DDBJ whole genome shotgun (WGS) entry which is preliminary data.</text>
</comment>
<dbReference type="EMBL" id="BAABME010002517">
    <property type="protein sequence ID" value="GAA0154986.1"/>
    <property type="molecule type" value="Genomic_DNA"/>
</dbReference>
<sequence>MQPSPDHTENTDPQEDCGRSEDTSGDDSDRDDDFDEGRGTQGNIPNTQPLINHPPTTQMKQYGVHSERETRMAVELSLDKNSLPNNLQGPSTENIITDRYYEDWAIVRNSLHAYCANSGTKWSKDWDDVLNIAGYEEGNISLYNFDPNSNSGSSSRRRRSLGSDNIWLSASSNFGTPLFYAGFVIYKSEVINSMEK</sequence>
<reference evidence="2 3" key="1">
    <citation type="submission" date="2024-01" db="EMBL/GenBank/DDBJ databases">
        <title>The complete chloroplast genome sequence of Lithospermum erythrorhizon: insights into the phylogenetic relationship among Boraginaceae species and the maternal lineages of purple gromwells.</title>
        <authorList>
            <person name="Okada T."/>
            <person name="Watanabe K."/>
        </authorList>
    </citation>
    <scope>NUCLEOTIDE SEQUENCE [LARGE SCALE GENOMIC DNA]</scope>
</reference>
<evidence type="ECO:0000313" key="3">
    <source>
        <dbReference type="Proteomes" id="UP001454036"/>
    </source>
</evidence>
<feature type="compositionally biased region" description="Acidic residues" evidence="1">
    <location>
        <begin position="23"/>
        <end position="35"/>
    </location>
</feature>
<dbReference type="AlphaFoldDB" id="A0AAV3PWB4"/>
<feature type="compositionally biased region" description="Polar residues" evidence="1">
    <location>
        <begin position="41"/>
        <end position="60"/>
    </location>
</feature>
<proteinExistence type="predicted"/>
<keyword evidence="3" id="KW-1185">Reference proteome</keyword>
<organism evidence="2 3">
    <name type="scientific">Lithospermum erythrorhizon</name>
    <name type="common">Purple gromwell</name>
    <name type="synonym">Lithospermum officinale var. erythrorhizon</name>
    <dbReference type="NCBI Taxonomy" id="34254"/>
    <lineage>
        <taxon>Eukaryota</taxon>
        <taxon>Viridiplantae</taxon>
        <taxon>Streptophyta</taxon>
        <taxon>Embryophyta</taxon>
        <taxon>Tracheophyta</taxon>
        <taxon>Spermatophyta</taxon>
        <taxon>Magnoliopsida</taxon>
        <taxon>eudicotyledons</taxon>
        <taxon>Gunneridae</taxon>
        <taxon>Pentapetalae</taxon>
        <taxon>asterids</taxon>
        <taxon>lamiids</taxon>
        <taxon>Boraginales</taxon>
        <taxon>Boraginaceae</taxon>
        <taxon>Boraginoideae</taxon>
        <taxon>Lithospermeae</taxon>
        <taxon>Lithospermum</taxon>
    </lineage>
</organism>
<gene>
    <name evidence="2" type="ORF">LIER_12818</name>
</gene>
<name>A0AAV3PWB4_LITER</name>